<feature type="transmembrane region" description="Helical" evidence="1">
    <location>
        <begin position="46"/>
        <end position="71"/>
    </location>
</feature>
<feature type="domain" description="Rhodopsin" evidence="2">
    <location>
        <begin position="31"/>
        <end position="264"/>
    </location>
</feature>
<dbReference type="AlphaFoldDB" id="A0A317WDT2"/>
<gene>
    <name evidence="3" type="ORF">BO70DRAFT_428692</name>
</gene>
<evidence type="ECO:0000256" key="1">
    <source>
        <dbReference type="SAM" id="Phobius"/>
    </source>
</evidence>
<organism evidence="3 4">
    <name type="scientific">Aspergillus heteromorphus CBS 117.55</name>
    <dbReference type="NCBI Taxonomy" id="1448321"/>
    <lineage>
        <taxon>Eukaryota</taxon>
        <taxon>Fungi</taxon>
        <taxon>Dikarya</taxon>
        <taxon>Ascomycota</taxon>
        <taxon>Pezizomycotina</taxon>
        <taxon>Eurotiomycetes</taxon>
        <taxon>Eurotiomycetidae</taxon>
        <taxon>Eurotiales</taxon>
        <taxon>Aspergillaceae</taxon>
        <taxon>Aspergillus</taxon>
        <taxon>Aspergillus subgen. Circumdati</taxon>
    </lineage>
</organism>
<dbReference type="Proteomes" id="UP000247233">
    <property type="component" value="Unassembled WGS sequence"/>
</dbReference>
<dbReference type="OrthoDB" id="3918601at2759"/>
<dbReference type="RefSeq" id="XP_025399825.1">
    <property type="nucleotide sequence ID" value="XM_025548004.1"/>
</dbReference>
<accession>A0A317WDT2</accession>
<proteinExistence type="predicted"/>
<feature type="transmembrane region" description="Helical" evidence="1">
    <location>
        <begin position="200"/>
        <end position="221"/>
    </location>
</feature>
<dbReference type="EMBL" id="MSFL01000010">
    <property type="protein sequence ID" value="PWY83382.1"/>
    <property type="molecule type" value="Genomic_DNA"/>
</dbReference>
<keyword evidence="4" id="KW-1185">Reference proteome</keyword>
<evidence type="ECO:0000259" key="2">
    <source>
        <dbReference type="Pfam" id="PF20684"/>
    </source>
</evidence>
<feature type="transmembrane region" description="Helical" evidence="1">
    <location>
        <begin position="15"/>
        <end position="34"/>
    </location>
</feature>
<evidence type="ECO:0000313" key="4">
    <source>
        <dbReference type="Proteomes" id="UP000247233"/>
    </source>
</evidence>
<dbReference type="VEuPathDB" id="FungiDB:BO70DRAFT_428692"/>
<comment type="caution">
    <text evidence="3">The sequence shown here is derived from an EMBL/GenBank/DDBJ whole genome shotgun (WGS) entry which is preliminary data.</text>
</comment>
<keyword evidence="1" id="KW-1133">Transmembrane helix</keyword>
<keyword evidence="1" id="KW-0472">Membrane</keyword>
<evidence type="ECO:0000313" key="3">
    <source>
        <dbReference type="EMBL" id="PWY83382.1"/>
    </source>
</evidence>
<dbReference type="InterPro" id="IPR049326">
    <property type="entry name" value="Rhodopsin_dom_fungi"/>
</dbReference>
<name>A0A317WDT2_9EURO</name>
<keyword evidence="1" id="KW-0812">Transmembrane</keyword>
<reference evidence="3 4" key="1">
    <citation type="submission" date="2016-12" db="EMBL/GenBank/DDBJ databases">
        <title>The genomes of Aspergillus section Nigri reveals drivers in fungal speciation.</title>
        <authorList>
            <consortium name="DOE Joint Genome Institute"/>
            <person name="Vesth T.C."/>
            <person name="Nybo J."/>
            <person name="Theobald S."/>
            <person name="Brandl J."/>
            <person name="Frisvad J.C."/>
            <person name="Nielsen K.F."/>
            <person name="Lyhne E.K."/>
            <person name="Kogle M.E."/>
            <person name="Kuo A."/>
            <person name="Riley R."/>
            <person name="Clum A."/>
            <person name="Nolan M."/>
            <person name="Lipzen A."/>
            <person name="Salamov A."/>
            <person name="Henrissat B."/>
            <person name="Wiebenga A."/>
            <person name="De Vries R.P."/>
            <person name="Grigoriev I.V."/>
            <person name="Mortensen U.H."/>
            <person name="Andersen M.R."/>
            <person name="Baker S.E."/>
        </authorList>
    </citation>
    <scope>NUCLEOTIDE SEQUENCE [LARGE SCALE GENOMIC DNA]</scope>
    <source>
        <strain evidence="3 4">CBS 117.55</strain>
    </source>
</reference>
<dbReference type="PANTHER" id="PTHR38794">
    <property type="entry name" value="INTEGRAL MEMBRANE PROTEIN"/>
    <property type="match status" value="1"/>
</dbReference>
<feature type="transmembrane region" description="Helical" evidence="1">
    <location>
        <begin position="123"/>
        <end position="145"/>
    </location>
</feature>
<sequence length="362" mass="40157">MGRFSGDTRDPAVNVTNWFLLVTAALSVIFRLGTKYGSFRTFTNDDYLIIASLIFCAGQSIAVSMSVANGYGYHIFTLTPDRIDRMMQSQYAASLLYTISLCLSKLSLSCFIRNLTPAAKDEFVALVVQASITVVALIDLFGTAFQCNLPQPWNYYTGKCMDLEAWHYFTGATNITTDVMITLQALYLISRIQTSRRRKLVFASIFLSRVSVILASIIELVLVSQNIRTTDPSWATCGVTITIEVIQCTSIVSACWAQLKPFLKMLKSNGLRIQGVDYRSTTHTKWSTTRSGNNHHNAGETAKFTRSGEHELMGMGAGEGNLTTVSAARLSDDDHDSQSSQAGIIRETRTWVVTDHRRSEES</sequence>
<dbReference type="PANTHER" id="PTHR38794:SF2">
    <property type="entry name" value="INTEGRAL MEMBRANE PROTEIN"/>
    <property type="match status" value="1"/>
</dbReference>
<protein>
    <recommendedName>
        <fullName evidence="2">Rhodopsin domain-containing protein</fullName>
    </recommendedName>
</protein>
<dbReference type="GeneID" id="37070241"/>
<dbReference type="Pfam" id="PF20684">
    <property type="entry name" value="Fung_rhodopsin"/>
    <property type="match status" value="1"/>
</dbReference>
<feature type="transmembrane region" description="Helical" evidence="1">
    <location>
        <begin position="165"/>
        <end position="188"/>
    </location>
</feature>
<feature type="transmembrane region" description="Helical" evidence="1">
    <location>
        <begin position="91"/>
        <end position="111"/>
    </location>
</feature>